<feature type="coiled-coil region" evidence="1">
    <location>
        <begin position="5"/>
        <end position="53"/>
    </location>
</feature>
<proteinExistence type="predicted"/>
<name>A0A0G1VHU6_9BACT</name>
<gene>
    <name evidence="2" type="ORF">UY40_C0004G0015</name>
</gene>
<accession>A0A0G1VHU6</accession>
<keyword evidence="1" id="KW-0175">Coiled coil</keyword>
<dbReference type="AlphaFoldDB" id="A0A0G1VHU6"/>
<comment type="caution">
    <text evidence="2">The sequence shown here is derived from an EMBL/GenBank/DDBJ whole genome shotgun (WGS) entry which is preliminary data.</text>
</comment>
<dbReference type="Proteomes" id="UP000034119">
    <property type="component" value="Unassembled WGS sequence"/>
</dbReference>
<evidence type="ECO:0000313" key="2">
    <source>
        <dbReference type="EMBL" id="KKW06031.1"/>
    </source>
</evidence>
<sequence length="59" mass="7033">MELSKEARQYDLDALKANVEKIKNNIVMFEAEIEKEKKEIERLQMLINVLEEDQKKSTH</sequence>
<protein>
    <submittedName>
        <fullName evidence="2">Uncharacterized protein</fullName>
    </submittedName>
</protein>
<evidence type="ECO:0000313" key="3">
    <source>
        <dbReference type="Proteomes" id="UP000034119"/>
    </source>
</evidence>
<reference evidence="2 3" key="1">
    <citation type="journal article" date="2015" name="Nature">
        <title>rRNA introns, odd ribosomes, and small enigmatic genomes across a large radiation of phyla.</title>
        <authorList>
            <person name="Brown C.T."/>
            <person name="Hug L.A."/>
            <person name="Thomas B.C."/>
            <person name="Sharon I."/>
            <person name="Castelle C.J."/>
            <person name="Singh A."/>
            <person name="Wilkins M.J."/>
            <person name="Williams K.H."/>
            <person name="Banfield J.F."/>
        </authorList>
    </citation>
    <scope>NUCLEOTIDE SEQUENCE [LARGE SCALE GENOMIC DNA]</scope>
</reference>
<dbReference type="EMBL" id="LCPW01000004">
    <property type="protein sequence ID" value="KKW06031.1"/>
    <property type="molecule type" value="Genomic_DNA"/>
</dbReference>
<dbReference type="STRING" id="1618342.UY40_C0004G0015"/>
<evidence type="ECO:0000256" key="1">
    <source>
        <dbReference type="SAM" id="Coils"/>
    </source>
</evidence>
<organism evidence="2 3">
    <name type="scientific">candidate division CPR1 bacterium GW2011_GWC1_49_13</name>
    <dbReference type="NCBI Taxonomy" id="1618342"/>
    <lineage>
        <taxon>Bacteria</taxon>
        <taxon>candidate division CPR1</taxon>
    </lineage>
</organism>